<dbReference type="GO" id="GO:0046872">
    <property type="term" value="F:metal ion binding"/>
    <property type="evidence" value="ECO:0007669"/>
    <property type="project" value="UniProtKB-KW"/>
</dbReference>
<dbReference type="GO" id="GO:0006753">
    <property type="term" value="P:nucleoside phosphate metabolic process"/>
    <property type="evidence" value="ECO:0007669"/>
    <property type="project" value="TreeGrafter"/>
</dbReference>
<keyword evidence="9" id="KW-0479">Metal-binding</keyword>
<evidence type="ECO:0000256" key="3">
    <source>
        <dbReference type="ARBA" id="ARBA00007275"/>
    </source>
</evidence>
<dbReference type="PANTHER" id="PTHR11839:SF18">
    <property type="entry name" value="NUDIX HYDROLASE DOMAIN-CONTAINING PROTEIN"/>
    <property type="match status" value="1"/>
</dbReference>
<dbReference type="Proteomes" id="UP000182306">
    <property type="component" value="Chromosome"/>
</dbReference>
<dbReference type="AlphaFoldDB" id="A0A1L3LKE3"/>
<reference evidence="12 13" key="1">
    <citation type="submission" date="2015-10" db="EMBL/GenBank/DDBJ databases">
        <title>Genomic differences between typical nodule nitrogen-fixing rhizobial strains and those coming from bean seeds.</title>
        <authorList>
            <person name="Peralta H."/>
            <person name="Aguilar-Vera A."/>
            <person name="Diaz R."/>
            <person name="Mora Y."/>
            <person name="Martinez-Batallar G."/>
            <person name="Salazar E."/>
            <person name="Vargas-Lagunas C."/>
            <person name="Encarnacion S."/>
            <person name="Girard L."/>
            <person name="Mora J."/>
        </authorList>
    </citation>
    <scope>NUCLEOTIDE SEQUENCE [LARGE SCALE GENOMIC DNA]</scope>
    <source>
        <strain evidence="12 13">CFNEI 73</strain>
    </source>
</reference>
<dbReference type="EMBL" id="CP013107">
    <property type="protein sequence ID" value="APG90554.1"/>
    <property type="molecule type" value="Genomic_DNA"/>
</dbReference>
<dbReference type="Pfam" id="PF00293">
    <property type="entry name" value="NUDIX"/>
    <property type="match status" value="1"/>
</dbReference>
<dbReference type="SUPFAM" id="SSF55811">
    <property type="entry name" value="Nudix"/>
    <property type="match status" value="1"/>
</dbReference>
<evidence type="ECO:0000256" key="6">
    <source>
        <dbReference type="ARBA" id="ARBA00022801"/>
    </source>
</evidence>
<evidence type="ECO:0000256" key="7">
    <source>
        <dbReference type="ARBA" id="ARBA00032162"/>
    </source>
</evidence>
<sequence length="215" mass="24046">MFDTRSMRVKRFHQGSPMTKHEDPRIRILDRRSLWTGFISLEQVTLEQQMSDGRTARLVREVHDHGRAATILLFDPERQIVVLVRQFRLPVLLQGEPAFLVETPAGLLDGEAPEVAICREAMEETGYRIESAMHLFDAYMSPGSITERTSFFLGRIDTSKKVSAGGGLAHEGEDIEVLEIALDEAVAMIGNGEICDAKTIMLLHWAMLNRAALAA</sequence>
<proteinExistence type="inferred from homology"/>
<name>A0A1L3LKE3_9HYPH</name>
<feature type="binding site" evidence="9">
    <location>
        <position position="173"/>
    </location>
    <ligand>
        <name>Mg(2+)</name>
        <dbReference type="ChEBI" id="CHEBI:18420"/>
        <label>1</label>
    </ligand>
</feature>
<dbReference type="InterPro" id="IPR004385">
    <property type="entry name" value="NDP_pyrophosphatase"/>
</dbReference>
<evidence type="ECO:0000256" key="2">
    <source>
        <dbReference type="ARBA" id="ARBA00001946"/>
    </source>
</evidence>
<dbReference type="InterPro" id="IPR000086">
    <property type="entry name" value="NUDIX_hydrolase_dom"/>
</dbReference>
<dbReference type="STRING" id="194963.SAMCFNEI73_Ch1240"/>
<accession>A0A1L3LKE3</accession>
<dbReference type="GO" id="GO:0005829">
    <property type="term" value="C:cytosol"/>
    <property type="evidence" value="ECO:0007669"/>
    <property type="project" value="TreeGrafter"/>
</dbReference>
<dbReference type="PROSITE" id="PS51462">
    <property type="entry name" value="NUDIX"/>
    <property type="match status" value="1"/>
</dbReference>
<feature type="binding site" evidence="9">
    <location>
        <position position="120"/>
    </location>
    <ligand>
        <name>Mg(2+)</name>
        <dbReference type="ChEBI" id="CHEBI:18420"/>
        <label>1</label>
    </ligand>
</feature>
<evidence type="ECO:0000259" key="11">
    <source>
        <dbReference type="PROSITE" id="PS51462"/>
    </source>
</evidence>
<dbReference type="GO" id="GO:0019693">
    <property type="term" value="P:ribose phosphate metabolic process"/>
    <property type="evidence" value="ECO:0007669"/>
    <property type="project" value="TreeGrafter"/>
</dbReference>
<comment type="similarity">
    <text evidence="3">Belongs to the Nudix hydrolase family. NudK subfamily.</text>
</comment>
<comment type="subunit">
    <text evidence="4">Homodimer.</text>
</comment>
<dbReference type="Gene3D" id="3.90.79.10">
    <property type="entry name" value="Nucleoside Triphosphate Pyrophosphohydrolase"/>
    <property type="match status" value="1"/>
</dbReference>
<comment type="catalytic activity">
    <reaction evidence="1">
        <text>GDP-alpha-D-mannose + H2O = alpha-D-mannose 1-phosphate + GMP + 2 H(+)</text>
        <dbReference type="Rhea" id="RHEA:27978"/>
        <dbReference type="ChEBI" id="CHEBI:15377"/>
        <dbReference type="ChEBI" id="CHEBI:15378"/>
        <dbReference type="ChEBI" id="CHEBI:57527"/>
        <dbReference type="ChEBI" id="CHEBI:58115"/>
        <dbReference type="ChEBI" id="CHEBI:58409"/>
    </reaction>
</comment>
<dbReference type="KEGG" id="same:SAMCFNEI73_Ch1240"/>
<feature type="binding site" evidence="9">
    <location>
        <position position="105"/>
    </location>
    <ligand>
        <name>Mg(2+)</name>
        <dbReference type="ChEBI" id="CHEBI:18420"/>
        <label>1</label>
    </ligand>
</feature>
<keyword evidence="13" id="KW-1185">Reference proteome</keyword>
<keyword evidence="9" id="KW-0460">Magnesium</keyword>
<evidence type="ECO:0000256" key="10">
    <source>
        <dbReference type="PIRSR" id="PIRSR604385-3"/>
    </source>
</evidence>
<feature type="binding site" evidence="9">
    <location>
        <position position="124"/>
    </location>
    <ligand>
        <name>Mg(2+)</name>
        <dbReference type="ChEBI" id="CHEBI:18420"/>
        <label>1</label>
    </ligand>
</feature>
<evidence type="ECO:0000256" key="9">
    <source>
        <dbReference type="PIRSR" id="PIRSR604385-2"/>
    </source>
</evidence>
<evidence type="ECO:0000256" key="8">
    <source>
        <dbReference type="ARBA" id="ARBA00032272"/>
    </source>
</evidence>
<dbReference type="InterPro" id="IPR015797">
    <property type="entry name" value="NUDIX_hydrolase-like_dom_sf"/>
</dbReference>
<evidence type="ECO:0000256" key="5">
    <source>
        <dbReference type="ARBA" id="ARBA00016377"/>
    </source>
</evidence>
<dbReference type="GO" id="GO:0016818">
    <property type="term" value="F:hydrolase activity, acting on acid anhydrides, in phosphorus-containing anhydrides"/>
    <property type="evidence" value="ECO:0007669"/>
    <property type="project" value="InterPro"/>
</dbReference>
<evidence type="ECO:0000313" key="12">
    <source>
        <dbReference type="EMBL" id="APG90554.1"/>
    </source>
</evidence>
<comment type="cofactor">
    <cofactor evidence="2 9">
        <name>Mg(2+)</name>
        <dbReference type="ChEBI" id="CHEBI:18420"/>
    </cofactor>
</comment>
<organism evidence="12 13">
    <name type="scientific">Sinorhizobium americanum</name>
    <dbReference type="NCBI Taxonomy" id="194963"/>
    <lineage>
        <taxon>Bacteria</taxon>
        <taxon>Pseudomonadati</taxon>
        <taxon>Pseudomonadota</taxon>
        <taxon>Alphaproteobacteria</taxon>
        <taxon>Hyphomicrobiales</taxon>
        <taxon>Rhizobiaceae</taxon>
        <taxon>Sinorhizobium/Ensifer group</taxon>
        <taxon>Sinorhizobium</taxon>
    </lineage>
</organism>
<evidence type="ECO:0000256" key="1">
    <source>
        <dbReference type="ARBA" id="ARBA00000847"/>
    </source>
</evidence>
<protein>
    <recommendedName>
        <fullName evidence="5">GDP-mannose pyrophosphatase</fullName>
    </recommendedName>
    <alternativeName>
        <fullName evidence="7">GDP-mannose hydrolase</fullName>
    </alternativeName>
    <alternativeName>
        <fullName evidence="8">GDPMK</fullName>
    </alternativeName>
</protein>
<feature type="short sequence motif" description="Nudix box" evidence="10">
    <location>
        <begin position="106"/>
        <end position="127"/>
    </location>
</feature>
<gene>
    <name evidence="12" type="primary">nudK</name>
    <name evidence="12" type="ORF">SAMCFNEI73_Ch1240</name>
</gene>
<evidence type="ECO:0000313" key="13">
    <source>
        <dbReference type="Proteomes" id="UP000182306"/>
    </source>
</evidence>
<dbReference type="NCBIfam" id="TIGR00052">
    <property type="entry name" value="nudix-type nucleoside diphosphatase, YffH/AdpP family"/>
    <property type="match status" value="1"/>
</dbReference>
<dbReference type="CDD" id="cd24157">
    <property type="entry name" value="NUDIX_GDPMK"/>
    <property type="match status" value="1"/>
</dbReference>
<dbReference type="PANTHER" id="PTHR11839">
    <property type="entry name" value="UDP/ADP-SUGAR PYROPHOSPHATASE"/>
    <property type="match status" value="1"/>
</dbReference>
<evidence type="ECO:0000256" key="4">
    <source>
        <dbReference type="ARBA" id="ARBA00011738"/>
    </source>
</evidence>
<keyword evidence="6" id="KW-0378">Hydrolase</keyword>
<feature type="domain" description="Nudix hydrolase" evidence="11">
    <location>
        <begin position="64"/>
        <end position="202"/>
    </location>
</feature>